<evidence type="ECO:0000313" key="3">
    <source>
        <dbReference type="Proteomes" id="UP001501576"/>
    </source>
</evidence>
<evidence type="ECO:0000259" key="1">
    <source>
        <dbReference type="Pfam" id="PF01548"/>
    </source>
</evidence>
<sequence length="70" mass="8163">MARIWVGADIGKTHHHCVVLNAEGERLLWRRVLNDEPELLALLADILAHYLSRLLPRTCVRLSRKQRVLR</sequence>
<evidence type="ECO:0000313" key="2">
    <source>
        <dbReference type="EMBL" id="GAA0514000.1"/>
    </source>
</evidence>
<feature type="domain" description="Transposase IS110-like N-terminal" evidence="1">
    <location>
        <begin position="6"/>
        <end position="48"/>
    </location>
</feature>
<dbReference type="Proteomes" id="UP001501576">
    <property type="component" value="Unassembled WGS sequence"/>
</dbReference>
<dbReference type="EMBL" id="BAAABZ010000011">
    <property type="protein sequence ID" value="GAA0514000.1"/>
    <property type="molecule type" value="Genomic_DNA"/>
</dbReference>
<reference evidence="2 3" key="1">
    <citation type="journal article" date="2019" name="Int. J. Syst. Evol. Microbiol.">
        <title>The Global Catalogue of Microorganisms (GCM) 10K type strain sequencing project: providing services to taxonomists for standard genome sequencing and annotation.</title>
        <authorList>
            <consortium name="The Broad Institute Genomics Platform"/>
            <consortium name="The Broad Institute Genome Sequencing Center for Infectious Disease"/>
            <person name="Wu L."/>
            <person name="Ma J."/>
        </authorList>
    </citation>
    <scope>NUCLEOTIDE SEQUENCE [LARGE SCALE GENOMIC DNA]</scope>
    <source>
        <strain evidence="2 3">JCM 5052</strain>
    </source>
</reference>
<protein>
    <recommendedName>
        <fullName evidence="1">Transposase IS110-like N-terminal domain-containing protein</fullName>
    </recommendedName>
</protein>
<comment type="caution">
    <text evidence="2">The sequence shown here is derived from an EMBL/GenBank/DDBJ whole genome shotgun (WGS) entry which is preliminary data.</text>
</comment>
<dbReference type="InterPro" id="IPR002525">
    <property type="entry name" value="Transp_IS110-like_N"/>
</dbReference>
<keyword evidence="3" id="KW-1185">Reference proteome</keyword>
<accession>A0ABN1C8G5</accession>
<name>A0ABN1C8G5_9ACTN</name>
<proteinExistence type="predicted"/>
<organism evidence="2 3">
    <name type="scientific">Streptomyces mordarskii</name>
    <dbReference type="NCBI Taxonomy" id="1226758"/>
    <lineage>
        <taxon>Bacteria</taxon>
        <taxon>Bacillati</taxon>
        <taxon>Actinomycetota</taxon>
        <taxon>Actinomycetes</taxon>
        <taxon>Kitasatosporales</taxon>
        <taxon>Streptomycetaceae</taxon>
        <taxon>Streptomyces</taxon>
    </lineage>
</organism>
<gene>
    <name evidence="2" type="ORF">GCM10010390_15430</name>
</gene>
<dbReference type="Pfam" id="PF01548">
    <property type="entry name" value="DEDD_Tnp_IS110"/>
    <property type="match status" value="1"/>
</dbReference>